<evidence type="ECO:0000256" key="1">
    <source>
        <dbReference type="SAM" id="MobiDB-lite"/>
    </source>
</evidence>
<feature type="transmembrane region" description="Helical" evidence="2">
    <location>
        <begin position="148"/>
        <end position="171"/>
    </location>
</feature>
<keyword evidence="2" id="KW-0472">Membrane</keyword>
<evidence type="ECO:0000313" key="4">
    <source>
        <dbReference type="Proteomes" id="UP000694557"/>
    </source>
</evidence>
<reference evidence="3" key="1">
    <citation type="submission" date="2025-08" db="UniProtKB">
        <authorList>
            <consortium name="Ensembl"/>
        </authorList>
    </citation>
    <scope>IDENTIFICATION</scope>
</reference>
<evidence type="ECO:0000313" key="3">
    <source>
        <dbReference type="Ensembl" id="ENSOKIP00005000809.1"/>
    </source>
</evidence>
<reference evidence="3" key="2">
    <citation type="submission" date="2025-09" db="UniProtKB">
        <authorList>
            <consortium name="Ensembl"/>
        </authorList>
    </citation>
    <scope>IDENTIFICATION</scope>
</reference>
<dbReference type="Proteomes" id="UP000694557">
    <property type="component" value="Unassembled WGS sequence"/>
</dbReference>
<keyword evidence="2" id="KW-1133">Transmembrane helix</keyword>
<protein>
    <submittedName>
        <fullName evidence="3">Uncharacterized protein</fullName>
    </submittedName>
</protein>
<keyword evidence="2" id="KW-0812">Transmembrane</keyword>
<sequence length="197" mass="22058">MNAAVLPRRRGRKRRKESRRKRGRRGERKGRRKRGVCAGGRGRFNRWTFSQYHCKYGVCERVRLQGANLSAQGPSNRNSPTVNQGPSNRNSPTVNQGPSNRNSPTVNQGPSNRNSPTVNQGPKTVPRLIRVLAIETVPRLIRVLAIEIYFLQAIGSTLTSSAFVFFLPLSLTVSFSLFELNQQVAWMSACLLLGQLI</sequence>
<dbReference type="AlphaFoldDB" id="A0A8C7CCE1"/>
<feature type="region of interest" description="Disordered" evidence="1">
    <location>
        <begin position="69"/>
        <end position="121"/>
    </location>
</feature>
<evidence type="ECO:0000256" key="2">
    <source>
        <dbReference type="SAM" id="Phobius"/>
    </source>
</evidence>
<organism evidence="3 4">
    <name type="scientific">Oncorhynchus kisutch</name>
    <name type="common">Coho salmon</name>
    <name type="synonym">Salmo kisutch</name>
    <dbReference type="NCBI Taxonomy" id="8019"/>
    <lineage>
        <taxon>Eukaryota</taxon>
        <taxon>Metazoa</taxon>
        <taxon>Chordata</taxon>
        <taxon>Craniata</taxon>
        <taxon>Vertebrata</taxon>
        <taxon>Euteleostomi</taxon>
        <taxon>Actinopterygii</taxon>
        <taxon>Neopterygii</taxon>
        <taxon>Teleostei</taxon>
        <taxon>Protacanthopterygii</taxon>
        <taxon>Salmoniformes</taxon>
        <taxon>Salmonidae</taxon>
        <taxon>Salmoninae</taxon>
        <taxon>Oncorhynchus</taxon>
    </lineage>
</organism>
<name>A0A8C7CCE1_ONCKI</name>
<feature type="region of interest" description="Disordered" evidence="1">
    <location>
        <begin position="1"/>
        <end position="42"/>
    </location>
</feature>
<feature type="compositionally biased region" description="Basic residues" evidence="1">
    <location>
        <begin position="7"/>
        <end position="35"/>
    </location>
</feature>
<dbReference type="Ensembl" id="ENSOKIT00005000845.1">
    <property type="protein sequence ID" value="ENSOKIP00005000809.1"/>
    <property type="gene ID" value="ENSOKIG00005000431.1"/>
</dbReference>
<accession>A0A8C7CCE1</accession>
<keyword evidence="4" id="KW-1185">Reference proteome</keyword>
<proteinExistence type="predicted"/>